<proteinExistence type="inferred from homology"/>
<keyword evidence="2 12" id="KW-0489">Methyltransferase</keyword>
<dbReference type="PROSITE" id="PS51800">
    <property type="entry name" value="ZF_CHHC_U11_48K"/>
    <property type="match status" value="1"/>
</dbReference>
<evidence type="ECO:0000256" key="7">
    <source>
        <dbReference type="ARBA" id="ARBA00022771"/>
    </source>
</evidence>
<evidence type="ECO:0000256" key="1">
    <source>
        <dbReference type="ARBA" id="ARBA00005265"/>
    </source>
</evidence>
<evidence type="ECO:0000256" key="6">
    <source>
        <dbReference type="ARBA" id="ARBA00022723"/>
    </source>
</evidence>
<name>E2B648_HARSA</name>
<evidence type="ECO:0000256" key="5">
    <source>
        <dbReference type="ARBA" id="ARBA00022694"/>
    </source>
</evidence>
<keyword evidence="16" id="KW-1185">Reference proteome</keyword>
<comment type="catalytic activity">
    <reaction evidence="10 12">
        <text>cytidine(4) in tRNA(Gly)(GCC) + S-adenosyl-L-methionine = 2'-O-methylcytidine(4) in tRNA(Gly)(GCC) + S-adenosyl-L-homocysteine + H(+)</text>
        <dbReference type="Rhea" id="RHEA:43192"/>
        <dbReference type="Rhea" id="RHEA-COMP:10399"/>
        <dbReference type="Rhea" id="RHEA-COMP:10400"/>
        <dbReference type="ChEBI" id="CHEBI:15378"/>
        <dbReference type="ChEBI" id="CHEBI:57856"/>
        <dbReference type="ChEBI" id="CHEBI:59789"/>
        <dbReference type="ChEBI" id="CHEBI:74495"/>
        <dbReference type="ChEBI" id="CHEBI:82748"/>
        <dbReference type="EC" id="2.1.1.225"/>
    </reaction>
</comment>
<evidence type="ECO:0000256" key="13">
    <source>
        <dbReference type="SAM" id="MobiDB-lite"/>
    </source>
</evidence>
<dbReference type="OMA" id="HRCSWRS"/>
<dbReference type="InterPro" id="IPR021721">
    <property type="entry name" value="Znf_CCCH-type_TRM13"/>
</dbReference>
<dbReference type="EMBL" id="GL445914">
    <property type="protein sequence ID" value="EFN88837.1"/>
    <property type="molecule type" value="Genomic_DNA"/>
</dbReference>
<protein>
    <recommendedName>
        <fullName evidence="12">tRNA:m(4)X modification enzyme TRM13</fullName>
        <ecNumber evidence="12">2.1.1.225</ecNumber>
    </recommendedName>
</protein>
<feature type="region of interest" description="Disordered" evidence="13">
    <location>
        <begin position="342"/>
        <end position="369"/>
    </location>
</feature>
<dbReference type="FunCoup" id="E2B648">
    <property type="interactions" value="1370"/>
</dbReference>
<evidence type="ECO:0000256" key="3">
    <source>
        <dbReference type="ARBA" id="ARBA00022679"/>
    </source>
</evidence>
<sequence length="424" mass="48188">MSEERTTDRDRCMHFVARKKRYCRMTVRAGKRYCGEHQRDADDPDGPDVAADDRRVKCPLDPTHTCYQSKLTKHLTVCNAKRRMDARPAFIVEGVNLDEESTVAPAHVPLSRLDESIVEAVIRKIHSAHEKLPEFSQDILQHDVLKYRLNDGTCGNRLRKHLLQNASLLGHMEQAGFAQDDTCFIEFGAGKAQLTYWLGQIIKSKSNSCILLVDRSSHRHKNDNKLKKEESHLAIKRVRADIADLQLNRITEIQSVKHKVGIAKHLCGTATDLAIRCLVRSMNSEPHVNVRGLVLAFCCHHKCEYSSYVGREYLRQCGFTVDEFPILCSIVSWATCGLRSRNDAKTQPDEETTSPQHCEEDNNIVQSSESNERELIGRKAKTLLNWGRLIFLQSVGFQAELFYYTSTDVSLENMCIVATRKSST</sequence>
<dbReference type="GO" id="GO:0030488">
    <property type="term" value="P:tRNA methylation"/>
    <property type="evidence" value="ECO:0007669"/>
    <property type="project" value="InterPro"/>
</dbReference>
<gene>
    <name evidence="15" type="ORF">EAI_08422</name>
</gene>
<dbReference type="EC" id="2.1.1.225" evidence="12"/>
<dbReference type="AlphaFoldDB" id="E2B648"/>
<evidence type="ECO:0000256" key="4">
    <source>
        <dbReference type="ARBA" id="ARBA00022691"/>
    </source>
</evidence>
<evidence type="ECO:0000256" key="9">
    <source>
        <dbReference type="ARBA" id="ARBA00048165"/>
    </source>
</evidence>
<dbReference type="PhylomeDB" id="E2B648"/>
<dbReference type="Proteomes" id="UP000008237">
    <property type="component" value="Unassembled WGS sequence"/>
</dbReference>
<keyword evidence="6 12" id="KW-0479">Metal-binding</keyword>
<dbReference type="InterPro" id="IPR007871">
    <property type="entry name" value="Methyltransferase_TRM13"/>
</dbReference>
<comment type="catalytic activity">
    <reaction evidence="11 12">
        <text>adenosine(4) in tRNA(His) + S-adenosyl-L-methionine = 2'-O-methyladenosine(4) in tRNA(His) + S-adenosyl-L-homocysteine + H(+)</text>
        <dbReference type="Rhea" id="RHEA:43196"/>
        <dbReference type="Rhea" id="RHEA-COMP:10401"/>
        <dbReference type="Rhea" id="RHEA-COMP:10402"/>
        <dbReference type="ChEBI" id="CHEBI:15378"/>
        <dbReference type="ChEBI" id="CHEBI:57856"/>
        <dbReference type="ChEBI" id="CHEBI:59789"/>
        <dbReference type="ChEBI" id="CHEBI:74411"/>
        <dbReference type="ChEBI" id="CHEBI:74477"/>
        <dbReference type="EC" id="2.1.1.225"/>
    </reaction>
</comment>
<comment type="function">
    <text evidence="12">tRNA methylase which 2'-O-methylates cytidine(4) in tRNA(Pro) and tRNA(Gly)(GCC), and adenosine(4) in tRNA(His).</text>
</comment>
<dbReference type="Pfam" id="PF05206">
    <property type="entry name" value="TRM13"/>
    <property type="match status" value="1"/>
</dbReference>
<evidence type="ECO:0000313" key="15">
    <source>
        <dbReference type="EMBL" id="EFN88837.1"/>
    </source>
</evidence>
<evidence type="ECO:0000256" key="10">
    <source>
        <dbReference type="ARBA" id="ARBA00048635"/>
    </source>
</evidence>
<dbReference type="Pfam" id="PF11722">
    <property type="entry name" value="zf-TRM13_CCCH"/>
    <property type="match status" value="1"/>
</dbReference>
<keyword evidence="3 12" id="KW-0808">Transferase</keyword>
<evidence type="ECO:0000313" key="16">
    <source>
        <dbReference type="Proteomes" id="UP000008237"/>
    </source>
</evidence>
<accession>E2B648</accession>
<keyword evidence="4 12" id="KW-0949">S-adenosyl-L-methionine</keyword>
<feature type="domain" description="CHHC U11-48K-type" evidence="14">
    <location>
        <begin position="55"/>
        <end position="82"/>
    </location>
</feature>
<evidence type="ECO:0000256" key="11">
    <source>
        <dbReference type="ARBA" id="ARBA00049393"/>
    </source>
</evidence>
<dbReference type="InterPro" id="IPR022776">
    <property type="entry name" value="TRM13/UPF0224_CHHC_Znf_dom"/>
</dbReference>
<dbReference type="GO" id="GO:0106050">
    <property type="term" value="F:tRNA 2'-O-methyltransferase activity"/>
    <property type="evidence" value="ECO:0007669"/>
    <property type="project" value="UniProtKB-UniRule"/>
</dbReference>
<keyword evidence="8 12" id="KW-0862">Zinc</keyword>
<evidence type="ECO:0000256" key="2">
    <source>
        <dbReference type="ARBA" id="ARBA00022603"/>
    </source>
</evidence>
<evidence type="ECO:0000256" key="8">
    <source>
        <dbReference type="ARBA" id="ARBA00022833"/>
    </source>
</evidence>
<reference evidence="15 16" key="1">
    <citation type="journal article" date="2010" name="Science">
        <title>Genomic comparison of the ants Camponotus floridanus and Harpegnathos saltator.</title>
        <authorList>
            <person name="Bonasio R."/>
            <person name="Zhang G."/>
            <person name="Ye C."/>
            <person name="Mutti N.S."/>
            <person name="Fang X."/>
            <person name="Qin N."/>
            <person name="Donahue G."/>
            <person name="Yang P."/>
            <person name="Li Q."/>
            <person name="Li C."/>
            <person name="Zhang P."/>
            <person name="Huang Z."/>
            <person name="Berger S.L."/>
            <person name="Reinberg D."/>
            <person name="Wang J."/>
            <person name="Liebig J."/>
        </authorList>
    </citation>
    <scope>NUCLEOTIDE SEQUENCE [LARGE SCALE GENOMIC DNA]</scope>
    <source>
        <strain evidence="15 16">R22 G/1</strain>
    </source>
</reference>
<keyword evidence="5 12" id="KW-0819">tRNA processing</keyword>
<dbReference type="KEGG" id="hst:105189592"/>
<dbReference type="InterPro" id="IPR039044">
    <property type="entry name" value="Trm13"/>
</dbReference>
<comment type="catalytic activity">
    <reaction evidence="9 12">
        <text>cytidine(4) in tRNA(Pro) + S-adenosyl-L-methionine = 2'-O-methylcytidine(4) in tRNA(Pro) + S-adenosyl-L-homocysteine + H(+)</text>
        <dbReference type="Rhea" id="RHEA:32767"/>
        <dbReference type="Rhea" id="RHEA-COMP:10397"/>
        <dbReference type="Rhea" id="RHEA-COMP:10398"/>
        <dbReference type="ChEBI" id="CHEBI:15378"/>
        <dbReference type="ChEBI" id="CHEBI:57856"/>
        <dbReference type="ChEBI" id="CHEBI:59789"/>
        <dbReference type="ChEBI" id="CHEBI:74495"/>
        <dbReference type="ChEBI" id="CHEBI:82748"/>
        <dbReference type="EC" id="2.1.1.225"/>
    </reaction>
</comment>
<evidence type="ECO:0000256" key="12">
    <source>
        <dbReference type="RuleBase" id="RU367103"/>
    </source>
</evidence>
<keyword evidence="7 12" id="KW-0863">Zinc-finger</keyword>
<dbReference type="Pfam" id="PF05253">
    <property type="entry name" value="zf-U11-48K"/>
    <property type="match status" value="1"/>
</dbReference>
<evidence type="ECO:0000259" key="14">
    <source>
        <dbReference type="PROSITE" id="PS51800"/>
    </source>
</evidence>
<dbReference type="PANTHER" id="PTHR12998">
    <property type="entry name" value="TRNA:M(4)X MODIFICATION ENZYME TRM13 HOMOLOG"/>
    <property type="match status" value="1"/>
</dbReference>
<dbReference type="GO" id="GO:0008270">
    <property type="term" value="F:zinc ion binding"/>
    <property type="evidence" value="ECO:0007669"/>
    <property type="project" value="UniProtKB-KW"/>
</dbReference>
<dbReference type="PANTHER" id="PTHR12998:SF0">
    <property type="entry name" value="TRNA:M(4)X MODIFICATION ENZYME TRM13 HOMOLOG"/>
    <property type="match status" value="1"/>
</dbReference>
<organism evidence="16">
    <name type="scientific">Harpegnathos saltator</name>
    <name type="common">Jerdon's jumping ant</name>
    <dbReference type="NCBI Taxonomy" id="610380"/>
    <lineage>
        <taxon>Eukaryota</taxon>
        <taxon>Metazoa</taxon>
        <taxon>Ecdysozoa</taxon>
        <taxon>Arthropoda</taxon>
        <taxon>Hexapoda</taxon>
        <taxon>Insecta</taxon>
        <taxon>Pterygota</taxon>
        <taxon>Neoptera</taxon>
        <taxon>Endopterygota</taxon>
        <taxon>Hymenoptera</taxon>
        <taxon>Apocrita</taxon>
        <taxon>Aculeata</taxon>
        <taxon>Formicoidea</taxon>
        <taxon>Formicidae</taxon>
        <taxon>Ponerinae</taxon>
        <taxon>Ponerini</taxon>
        <taxon>Harpegnathos</taxon>
    </lineage>
</organism>
<dbReference type="InParanoid" id="E2B648"/>
<dbReference type="STRING" id="610380.E2B648"/>
<dbReference type="OrthoDB" id="258806at2759"/>
<comment type="similarity">
    <text evidence="1 12">Belongs to the methyltransferase TRM13 family.</text>
</comment>